<dbReference type="EMBL" id="JAVDPF010000003">
    <property type="protein sequence ID" value="KAL1884937.1"/>
    <property type="molecule type" value="Genomic_DNA"/>
</dbReference>
<protein>
    <submittedName>
        <fullName evidence="2">Uncharacterized protein</fullName>
    </submittedName>
</protein>
<accession>A0ABR3YAX2</accession>
<gene>
    <name evidence="2" type="ORF">Plec18167_001594</name>
</gene>
<comment type="caution">
    <text evidence="2">The sequence shown here is derived from an EMBL/GenBank/DDBJ whole genome shotgun (WGS) entry which is preliminary data.</text>
</comment>
<reference evidence="2 3" key="1">
    <citation type="journal article" date="2024" name="IMA Fungus">
        <title>IMA Genome - F19 : A genome assembly and annotation guide to empower mycologists, including annotated draft genome sequences of Ceratocystis pirilliformis, Diaporthe australafricana, Fusarium ophioides, Paecilomyces lecythidis, and Sporothrix stenoceras.</title>
        <authorList>
            <person name="Aylward J."/>
            <person name="Wilson A.M."/>
            <person name="Visagie C.M."/>
            <person name="Spraker J."/>
            <person name="Barnes I."/>
            <person name="Buitendag C."/>
            <person name="Ceriani C."/>
            <person name="Del Mar Angel L."/>
            <person name="du Plessis D."/>
            <person name="Fuchs T."/>
            <person name="Gasser K."/>
            <person name="Kramer D."/>
            <person name="Li W."/>
            <person name="Munsamy K."/>
            <person name="Piso A."/>
            <person name="Price J.L."/>
            <person name="Sonnekus B."/>
            <person name="Thomas C."/>
            <person name="van der Nest A."/>
            <person name="van Dijk A."/>
            <person name="van Heerden A."/>
            <person name="van Vuuren N."/>
            <person name="Yilmaz N."/>
            <person name="Duong T.A."/>
            <person name="van der Merwe N.A."/>
            <person name="Wingfield M.J."/>
            <person name="Wingfield B.D."/>
        </authorList>
    </citation>
    <scope>NUCLEOTIDE SEQUENCE [LARGE SCALE GENOMIC DNA]</scope>
    <source>
        <strain evidence="2 3">CMW 18167</strain>
    </source>
</reference>
<feature type="region of interest" description="Disordered" evidence="1">
    <location>
        <begin position="1"/>
        <end position="27"/>
    </location>
</feature>
<keyword evidence="3" id="KW-1185">Reference proteome</keyword>
<sequence length="263" mass="28421">MAMLASRVQNTNTLHTPSLARQRLPSTTVTTTAAPALATAPASATASASSTAPATEAADVGIGIDAYSTTECNCWHSVHQSLGDIRGQFSIDFDTVIDTGSHFSRQLEKLFACPLCRTDVASLVTLSPVLEQVLFMYEAACMTYAFLQPDFPADGHKDGKVYSVPPLLTTPFPAAAMVCRPVRINWGALELQDHDARLLVKMLLRRRLGTLAGLLEGIHEMLLDLWEMAWPQQRGLLEECERSLSASAEKLDGLMGSLSGDTI</sequence>
<feature type="compositionally biased region" description="Polar residues" evidence="1">
    <location>
        <begin position="7"/>
        <end position="16"/>
    </location>
</feature>
<organism evidence="2 3">
    <name type="scientific">Paecilomyces lecythidis</name>
    <dbReference type="NCBI Taxonomy" id="3004212"/>
    <lineage>
        <taxon>Eukaryota</taxon>
        <taxon>Fungi</taxon>
        <taxon>Dikarya</taxon>
        <taxon>Ascomycota</taxon>
        <taxon>Pezizomycotina</taxon>
        <taxon>Eurotiomycetes</taxon>
        <taxon>Eurotiomycetidae</taxon>
        <taxon>Eurotiales</taxon>
        <taxon>Thermoascaceae</taxon>
        <taxon>Paecilomyces</taxon>
    </lineage>
</organism>
<proteinExistence type="predicted"/>
<name>A0ABR3YAX2_9EURO</name>
<dbReference type="Proteomes" id="UP001583193">
    <property type="component" value="Unassembled WGS sequence"/>
</dbReference>
<evidence type="ECO:0000256" key="1">
    <source>
        <dbReference type="SAM" id="MobiDB-lite"/>
    </source>
</evidence>
<evidence type="ECO:0000313" key="3">
    <source>
        <dbReference type="Proteomes" id="UP001583193"/>
    </source>
</evidence>
<evidence type="ECO:0000313" key="2">
    <source>
        <dbReference type="EMBL" id="KAL1884937.1"/>
    </source>
</evidence>